<dbReference type="GO" id="GO:0003968">
    <property type="term" value="F:RNA-directed RNA polymerase activity"/>
    <property type="evidence" value="ECO:0007669"/>
    <property type="project" value="UniProtKB-KW"/>
</dbReference>
<keyword evidence="5" id="KW-0378">Hydrolase</keyword>
<name>A0A0F7KH07_9VIRU</name>
<evidence type="ECO:0000256" key="1">
    <source>
        <dbReference type="ARBA" id="ARBA00022484"/>
    </source>
</evidence>
<dbReference type="SUPFAM" id="SSF56672">
    <property type="entry name" value="DNA/RNA polymerases"/>
    <property type="match status" value="1"/>
</dbReference>
<evidence type="ECO:0000256" key="7">
    <source>
        <dbReference type="ARBA" id="ARBA00022953"/>
    </source>
</evidence>
<feature type="domain" description="RdRp catalytic" evidence="10">
    <location>
        <begin position="1126"/>
        <end position="1233"/>
    </location>
</feature>
<dbReference type="GO" id="GO:0006396">
    <property type="term" value="P:RNA processing"/>
    <property type="evidence" value="ECO:0007669"/>
    <property type="project" value="InterPro"/>
</dbReference>
<protein>
    <submittedName>
        <fullName evidence="13">Replicase</fullName>
    </submittedName>
</protein>
<dbReference type="Gene3D" id="3.40.50.300">
    <property type="entry name" value="P-loop containing nucleotide triphosphate hydrolases"/>
    <property type="match status" value="1"/>
</dbReference>
<evidence type="ECO:0000259" key="12">
    <source>
        <dbReference type="PROSITE" id="PS51743"/>
    </source>
</evidence>
<feature type="region of interest" description="Disordered" evidence="9">
    <location>
        <begin position="1375"/>
        <end position="1395"/>
    </location>
</feature>
<evidence type="ECO:0000259" key="10">
    <source>
        <dbReference type="PROSITE" id="PS50507"/>
    </source>
</evidence>
<evidence type="ECO:0000256" key="5">
    <source>
        <dbReference type="ARBA" id="ARBA00022801"/>
    </source>
</evidence>
<evidence type="ECO:0000256" key="2">
    <source>
        <dbReference type="ARBA" id="ARBA00022679"/>
    </source>
</evidence>
<dbReference type="Pfam" id="PF01660">
    <property type="entry name" value="Vmethyltransf"/>
    <property type="match status" value="1"/>
</dbReference>
<dbReference type="GO" id="GO:0006351">
    <property type="term" value="P:DNA-templated transcription"/>
    <property type="evidence" value="ECO:0007669"/>
    <property type="project" value="InterPro"/>
</dbReference>
<evidence type="ECO:0000259" key="11">
    <source>
        <dbReference type="PROSITE" id="PS51657"/>
    </source>
</evidence>
<keyword evidence="4" id="KW-0547">Nucleotide-binding</keyword>
<dbReference type="InterPro" id="IPR002588">
    <property type="entry name" value="Alphavirus-like_MT_dom"/>
</dbReference>
<dbReference type="PROSITE" id="PS51743">
    <property type="entry name" value="ALPHAVIRUS_MT"/>
    <property type="match status" value="1"/>
</dbReference>
<evidence type="ECO:0000313" key="13">
    <source>
        <dbReference type="EMBL" id="AKH39765.1"/>
    </source>
</evidence>
<dbReference type="InterPro" id="IPR027351">
    <property type="entry name" value="(+)RNA_virus_helicase_core_dom"/>
</dbReference>
<dbReference type="Pfam" id="PF00978">
    <property type="entry name" value="RdRP_2"/>
    <property type="match status" value="1"/>
</dbReference>
<dbReference type="GO" id="GO:0008174">
    <property type="term" value="F:mRNA methyltransferase activity"/>
    <property type="evidence" value="ECO:0007669"/>
    <property type="project" value="UniProtKB-UniRule"/>
</dbReference>
<dbReference type="InterPro" id="IPR007094">
    <property type="entry name" value="RNA-dir_pol_PSvirus"/>
</dbReference>
<organism evidence="13">
    <name type="scientific">Donkey orchid symptomless virus</name>
    <dbReference type="NCBI Taxonomy" id="1400526"/>
    <lineage>
        <taxon>Viruses</taxon>
        <taxon>Riboviria</taxon>
        <taxon>Orthornavirae</taxon>
        <taxon>Kitrinoviricota</taxon>
        <taxon>Alsuviricetes</taxon>
        <taxon>Tymovirales</taxon>
        <taxon>Alphaflexiviridae</taxon>
        <taxon>Platypuvirus</taxon>
        <taxon>Platypuvirus asinorchis</taxon>
    </lineage>
</organism>
<keyword evidence="2" id="KW-0808">Transferase</keyword>
<dbReference type="EMBL" id="KP760463">
    <property type="protein sequence ID" value="AKH39765.1"/>
    <property type="molecule type" value="Genomic_RNA"/>
</dbReference>
<evidence type="ECO:0000256" key="6">
    <source>
        <dbReference type="ARBA" id="ARBA00022840"/>
    </source>
</evidence>
<dbReference type="GO" id="GO:0005524">
    <property type="term" value="F:ATP binding"/>
    <property type="evidence" value="ECO:0007669"/>
    <property type="project" value="UniProtKB-KW"/>
</dbReference>
<dbReference type="PROSITE" id="PS51657">
    <property type="entry name" value="PSRV_HELICASE"/>
    <property type="match status" value="1"/>
</dbReference>
<sequence length="1395" mass="157339">MLSEQYSAIKDVNQQAILQTRYRAEYDEAVRETRKTNPYYFDDASVAILTELGIPTLPRHEATQLHRHGKNKAIETHLLCSLRGKLRGPCSFCFLKPAKLQHLGYDTHTAHEVLNPHLTAKDLYRFPEATAPDNIFTFKHPVAFVQDALHYYSPGLVLDIFEHNPGLRELYATLVIPIEIMHKHASFHPGLYTIEYHDDDEFSYIPESSAAGAYTQNLNCLSWLKYSSFARGQVRVSSTLLETLGAHHLLHFVRGDFLPQKRRLFQHPPLVKLPPVYCVGRHNTTRPFPKTLVQVLLLYAHTLKEIRDVDIWAKLRQQIPKNAIDDYDIDSLSLLADYVLVTASLSRHPDSLAIADASILGRMSSHCMDLLKRALAPFAGPDGFEEHQRLLQLQPFNYTIKTERFVSDHLPAFVHVALQGGNEPDLADDELLEISCQVPAVGPSPKPGNSVPIPNCGTDRVGDQVRAPDAMVLPPPSLHADLFPQLPPISQWGDSGLDTVLEQPDQPLQGDHNSEGLGVLPAETRQQNPRTLPIEDAYPRVEAKADIHISLSHHGPPSLTPFCSRCAADLASDLYGNRVGIIGRWKTNAGLEQWEHLCTGERDDLDNHDAHLSGARLTRMRRVHSLGIMGTAGSGKSHAVQDYLRNHREPQRYEVIVPTKELQADWRAKCRNVEHIYTYEQAMTNRAARHLIIDEIGRYPPGYMSLIQVIRPNTPSFTILGDPQQCVFHALNSEAKVNLLPEEVLSFGATATIYLNASKRCPRRVCDAIGAFCDNDRLGAISFNPVRATCNTLLTPQHATAQALRELHPDTRTYAGSQGLTRRAISILLDTSTLLCDRRSLYTAITRATDHIEFVYNGPSAEQFGQKLDAVPLIRALLETVPEKPAPEHAPTDPEPAYDVQPRTHLPVENEVGTLNDEVQELEEKLDRELFNAAGYSNCVRTDDELIQAIPHQQRSDEALSLATFEYRLRHATIAENIEEVKAKAQAGLILYEHLAHELDLPNDPLPVDTELWNQCRAETESTYLQKPEHQITNARWRHEPDVDFSHIDLFIKSQKVKKPEKFGRKIKPGALICSYRQDVVLRTATLARYVRKRLNNYVPPHLFINCEKTPTQMEFFVTKYFHEGRACLSNDYQAFDQSQDGGILNLERRVYVTLGVPQEEIDYYVDLKIHASAFTGVLGIMRLTGEGPTFDANTIANMAYFFTKYDVPKGTPAMFAGDDMTCFGNPPLRESWQFVESMFSLTAKEEINDRPSFTGWLLSKHGIVKDPLKLLLTYHVAAREGRVKDVLPSIAIDIDHAYSLGDNIFDVFDEREIRLHHHMLRRLHKNGYKPRSVLARKRLLSDETPAELATRSVALADTLPGYARRGAGDLREPLLFPPRRMDMDSRRHAPTPSG</sequence>
<keyword evidence="7" id="KW-0693">Viral RNA replication</keyword>
<proteinExistence type="predicted"/>
<dbReference type="InterPro" id="IPR001788">
    <property type="entry name" value="RNA-dep_RNA_pol_alsuvir"/>
</dbReference>
<dbReference type="GO" id="GO:0016787">
    <property type="term" value="F:hydrolase activity"/>
    <property type="evidence" value="ECO:0007669"/>
    <property type="project" value="UniProtKB-KW"/>
</dbReference>
<feature type="domain" description="Alphavirus-like MT" evidence="12">
    <location>
        <begin position="59"/>
        <end position="224"/>
    </location>
</feature>
<dbReference type="InterPro" id="IPR043502">
    <property type="entry name" value="DNA/RNA_pol_sf"/>
</dbReference>
<keyword evidence="3" id="KW-0548">Nucleotidyltransferase</keyword>
<reference evidence="13" key="1">
    <citation type="journal article" date="2015" name="Plant Pathol.">
        <title>Characterisation of the first two viruses described from wild populations of hammer orchids (Drakaea spp.) in Australia.</title>
        <authorList>
            <person name="Ong J.W.L."/>
            <person name="Phillips R.D."/>
            <person name="Dixon K.W."/>
            <person name="Jones M.G.K."/>
            <person name="Wylie S.J."/>
        </authorList>
    </citation>
    <scope>NUCLEOTIDE SEQUENCE</scope>
    <source>
        <strain evidence="13">Capel</strain>
    </source>
</reference>
<evidence type="ECO:0000256" key="4">
    <source>
        <dbReference type="ARBA" id="ARBA00022741"/>
    </source>
</evidence>
<evidence type="ECO:0000256" key="8">
    <source>
        <dbReference type="ARBA" id="ARBA00025585"/>
    </source>
</evidence>
<feature type="domain" description="(+)RNA virus helicase C-terminal" evidence="11">
    <location>
        <begin position="600"/>
        <end position="889"/>
    </location>
</feature>
<dbReference type="Pfam" id="PF01443">
    <property type="entry name" value="Viral_helicase1"/>
    <property type="match status" value="1"/>
</dbReference>
<dbReference type="SUPFAM" id="SSF52540">
    <property type="entry name" value="P-loop containing nucleoside triphosphate hydrolases"/>
    <property type="match status" value="1"/>
</dbReference>
<dbReference type="PROSITE" id="PS50507">
    <property type="entry name" value="RDRP_SSRNA_POS"/>
    <property type="match status" value="1"/>
</dbReference>
<dbReference type="GO" id="GO:0039694">
    <property type="term" value="P:viral RNA genome replication"/>
    <property type="evidence" value="ECO:0007669"/>
    <property type="project" value="InterPro"/>
</dbReference>
<gene>
    <name evidence="13" type="primary">ORF2</name>
</gene>
<dbReference type="InterPro" id="IPR027417">
    <property type="entry name" value="P-loop_NTPase"/>
</dbReference>
<dbReference type="GO" id="GO:0016556">
    <property type="term" value="P:mRNA modification"/>
    <property type="evidence" value="ECO:0007669"/>
    <property type="project" value="InterPro"/>
</dbReference>
<evidence type="ECO:0000256" key="3">
    <source>
        <dbReference type="ARBA" id="ARBA00022695"/>
    </source>
</evidence>
<keyword evidence="1" id="KW-0696">RNA-directed RNA polymerase</keyword>
<accession>A0A0F7KH07</accession>
<keyword evidence="6" id="KW-0067">ATP-binding</keyword>
<comment type="function">
    <text evidence="8">RNA replication. The central part of this protein possibly functions as an ATP-binding helicase.</text>
</comment>
<dbReference type="GO" id="GO:0003723">
    <property type="term" value="F:RNA binding"/>
    <property type="evidence" value="ECO:0007669"/>
    <property type="project" value="InterPro"/>
</dbReference>
<evidence type="ECO:0000256" key="9">
    <source>
        <dbReference type="SAM" id="MobiDB-lite"/>
    </source>
</evidence>